<dbReference type="Gene3D" id="3.10.129.110">
    <property type="entry name" value="Polyketide synthase dehydratase"/>
    <property type="match status" value="1"/>
</dbReference>
<evidence type="ECO:0000256" key="1">
    <source>
        <dbReference type="ARBA" id="ARBA00022679"/>
    </source>
</evidence>
<dbReference type="InterPro" id="IPR042104">
    <property type="entry name" value="PKS_dehydratase_sf"/>
</dbReference>
<dbReference type="PROSITE" id="PS52019">
    <property type="entry name" value="PKS_MFAS_DH"/>
    <property type="match status" value="1"/>
</dbReference>
<dbReference type="PANTHER" id="PTHR43775:SF51">
    <property type="entry name" value="INACTIVE PHENOLPHTHIOCEROL SYNTHESIS POLYKETIDE SYNTHASE TYPE I PKS1-RELATED"/>
    <property type="match status" value="1"/>
</dbReference>
<dbReference type="CDD" id="cd08953">
    <property type="entry name" value="KR_2_SDR_x"/>
    <property type="match status" value="1"/>
</dbReference>
<evidence type="ECO:0000313" key="4">
    <source>
        <dbReference type="EMBL" id="RAI75530.1"/>
    </source>
</evidence>
<comment type="caution">
    <text evidence="4">The sequence shown here is derived from an EMBL/GenBank/DDBJ whole genome shotgun (WGS) entry which is preliminary data.</text>
</comment>
<feature type="region of interest" description="N-terminal hotdog fold" evidence="2">
    <location>
        <begin position="320"/>
        <end position="454"/>
    </location>
</feature>
<dbReference type="InterPro" id="IPR036291">
    <property type="entry name" value="NAD(P)-bd_dom_sf"/>
</dbReference>
<sequence length="622" mass="68808">MEAAEKIRQEVYDSNSCLTQTAYNAVGKRYTLVAEPVAPFRKSSLSARINENSVFLVTGGGRGITATCVSQLAATFRCTFILLGRTELQTDEPAWAQDLCEPAELKRQAMETLKAAGEKPLPRVVERMVSNVLAQREIRANLDDLKIQGATAFYRSVDVTNPEAVKTVLNELIPQTGPVTGLLHGAGRLADKLIEHKTEADFDAVFDVKVQGLAAVMQAVSLAELRHVVLFSSVAGFYGNVGQTDYAMANEVLNRFAYLFRKNCPQAQVVSINWGAWDSGMVSPELKKMLLAHQVELVPSDEGPRALIDQLSEQAQDQVQVVLGGTLPIAKAVTSEPLRTYTINRTLTLDANPFLEHHHIQGHAVLPINIANVWMVQTADTLYPGFQLYRENKVKLFKGIVFDGHQPTDFQIVVQEQEKNADQIQVLVTIQSLRLGKLPLPHYQGQVLLVSQRPKPPVEPLPDIQTSVPVVADASVLYQNGTLFHGPDFQGVKQVLSWDETSALLLCEHPGLSWERQGQFPSSSINGFLTDIMYQGLLIWVRRFHDCACLPLTTGCVDMTQELPFGRPFYVSLRVVQSTEFTMVADLTAFDAVTGVVFLKTHQASVTISRTLQWDQSERIAS</sequence>
<dbReference type="Proteomes" id="UP000249016">
    <property type="component" value="Unassembled WGS sequence"/>
</dbReference>
<feature type="active site" description="Proton acceptor; for dehydratase activity" evidence="2">
    <location>
        <position position="358"/>
    </location>
</feature>
<dbReference type="InterPro" id="IPR049900">
    <property type="entry name" value="PKS_mFAS_DH"/>
</dbReference>
<evidence type="ECO:0000313" key="5">
    <source>
        <dbReference type="Proteomes" id="UP000249016"/>
    </source>
</evidence>
<dbReference type="PANTHER" id="PTHR43775">
    <property type="entry name" value="FATTY ACID SYNTHASE"/>
    <property type="match status" value="1"/>
</dbReference>
<keyword evidence="5" id="KW-1185">Reference proteome</keyword>
<organism evidence="4 5">
    <name type="scientific">Spirosoma telluris</name>
    <dbReference type="NCBI Taxonomy" id="2183553"/>
    <lineage>
        <taxon>Bacteria</taxon>
        <taxon>Pseudomonadati</taxon>
        <taxon>Bacteroidota</taxon>
        <taxon>Cytophagia</taxon>
        <taxon>Cytophagales</taxon>
        <taxon>Cytophagaceae</taxon>
        <taxon>Spirosoma</taxon>
    </lineage>
</organism>
<keyword evidence="1" id="KW-0808">Transferase</keyword>
<proteinExistence type="predicted"/>
<gene>
    <name evidence="4" type="ORF">HMF3257_17610</name>
</gene>
<dbReference type="InterPro" id="IPR057326">
    <property type="entry name" value="KR_dom"/>
</dbReference>
<dbReference type="InterPro" id="IPR013968">
    <property type="entry name" value="PKS_KR"/>
</dbReference>
<dbReference type="InterPro" id="IPR049551">
    <property type="entry name" value="PKS_DH_C"/>
</dbReference>
<evidence type="ECO:0000259" key="3">
    <source>
        <dbReference type="PROSITE" id="PS52019"/>
    </source>
</evidence>
<feature type="active site" description="Proton donor; for dehydratase activity" evidence="2">
    <location>
        <position position="531"/>
    </location>
</feature>
<dbReference type="Pfam" id="PF14765">
    <property type="entry name" value="PS-DH"/>
    <property type="match status" value="1"/>
</dbReference>
<feature type="region of interest" description="C-terminal hotdog fold" evidence="2">
    <location>
        <begin position="469"/>
        <end position="615"/>
    </location>
</feature>
<reference evidence="4 5" key="1">
    <citation type="submission" date="2018-06" db="EMBL/GenBank/DDBJ databases">
        <title>Spirosoma sp. HMF3257 Genome sequencing and assembly.</title>
        <authorList>
            <person name="Kang H."/>
            <person name="Cha I."/>
            <person name="Kim H."/>
            <person name="Kang J."/>
            <person name="Joh K."/>
        </authorList>
    </citation>
    <scope>NUCLEOTIDE SEQUENCE [LARGE SCALE GENOMIC DNA]</scope>
    <source>
        <strain evidence="4 5">HMF3257</strain>
    </source>
</reference>
<dbReference type="GO" id="GO:0004312">
    <property type="term" value="F:fatty acid synthase activity"/>
    <property type="evidence" value="ECO:0007669"/>
    <property type="project" value="TreeGrafter"/>
</dbReference>
<dbReference type="InterPro" id="IPR050091">
    <property type="entry name" value="PKS_NRPS_Biosynth_Enz"/>
</dbReference>
<feature type="domain" description="PKS/mFAS DH" evidence="3">
    <location>
        <begin position="320"/>
        <end position="615"/>
    </location>
</feature>
<protein>
    <submittedName>
        <fullName evidence="4">Short-chain dehydrogenase</fullName>
    </submittedName>
</protein>
<dbReference type="GO" id="GO:0006633">
    <property type="term" value="P:fatty acid biosynthetic process"/>
    <property type="evidence" value="ECO:0007669"/>
    <property type="project" value="TreeGrafter"/>
</dbReference>
<dbReference type="SUPFAM" id="SSF51735">
    <property type="entry name" value="NAD(P)-binding Rossmann-fold domains"/>
    <property type="match status" value="1"/>
</dbReference>
<dbReference type="OrthoDB" id="4317020at2"/>
<evidence type="ECO:0000256" key="2">
    <source>
        <dbReference type="PROSITE-ProRule" id="PRU01363"/>
    </source>
</evidence>
<dbReference type="RefSeq" id="WP_111344052.1">
    <property type="nucleotide sequence ID" value="NZ_QLII01000001.1"/>
</dbReference>
<dbReference type="Pfam" id="PF08659">
    <property type="entry name" value="KR"/>
    <property type="match status" value="1"/>
</dbReference>
<dbReference type="EMBL" id="QLII01000001">
    <property type="protein sequence ID" value="RAI75530.1"/>
    <property type="molecule type" value="Genomic_DNA"/>
</dbReference>
<accession>A0A327NJI3</accession>
<dbReference type="AlphaFoldDB" id="A0A327NJI3"/>
<dbReference type="SMART" id="SM00822">
    <property type="entry name" value="PKS_KR"/>
    <property type="match status" value="1"/>
</dbReference>
<dbReference type="Gene3D" id="3.40.50.720">
    <property type="entry name" value="NAD(P)-binding Rossmann-like Domain"/>
    <property type="match status" value="1"/>
</dbReference>
<name>A0A327NJI3_9BACT</name>